<evidence type="ECO:0000256" key="6">
    <source>
        <dbReference type="ARBA" id="ARBA00023136"/>
    </source>
</evidence>
<dbReference type="Pfam" id="PF13677">
    <property type="entry name" value="MotB_plug"/>
    <property type="match status" value="1"/>
</dbReference>
<comment type="similarity">
    <text evidence="2">Belongs to the MotB family.</text>
</comment>
<name>A0A378XHC4_9BURK</name>
<keyword evidence="4" id="KW-0812">Transmembrane</keyword>
<evidence type="ECO:0000313" key="12">
    <source>
        <dbReference type="EMBL" id="SUA54783.1"/>
    </source>
</evidence>
<sequence>MSSPNEPRIVIRKKRVSHEGGHSGGAWKIAYADFMTAMMAFFLVMWILSLVPKSELEELADYFRRPLISAITGDPYLPASKSVIPGGAPTPIPNKAALPDTAQLIPQHSRGDSQGRDRARLENLKAKVEQLIEQKPDLRQYQPQMLMDMTSEGLRIQILDDQKRPMFATGSARLHPEMIYILKELSPLINEIPNGISISGHTDATQYVTGEFAYSNWELSADRANSARQALVNGGLEESKVRRIQGLASTINLVKDDPYAPINRRISIVVLNEEAEAELNRLNAVPGLSQEEIDETLKQTRERNDHKNQSKLGYVPLQSSPVVSSMYLPALAQAGTNKPAIPQVADEPIPASSGIVQTSHNNMPETEVVPVSAEMQNPASKVPVLMVNGLEKDLSLFEQVLEEPSFASSASASTAFSLPHTADTIIGSIIGTAAAAIMPEPVIEQETKAEKTPEEPLQPKAPAVEKAAETAATAEKTKQPTGKNTDAKVAEKTNQPEKSKKMEKPAVNTDKKVEKPESGETR</sequence>
<dbReference type="CDD" id="cd07185">
    <property type="entry name" value="OmpA_C-like"/>
    <property type="match status" value="1"/>
</dbReference>
<keyword evidence="6 7" id="KW-0472">Membrane</keyword>
<dbReference type="InterPro" id="IPR050330">
    <property type="entry name" value="Bact_OuterMem_StrucFunc"/>
</dbReference>
<keyword evidence="3" id="KW-1003">Cell membrane</keyword>
<feature type="coiled-coil region" evidence="8">
    <location>
        <begin position="114"/>
        <end position="141"/>
    </location>
</feature>
<evidence type="ECO:0000313" key="13">
    <source>
        <dbReference type="Proteomes" id="UP000254603"/>
    </source>
</evidence>
<evidence type="ECO:0000256" key="5">
    <source>
        <dbReference type="ARBA" id="ARBA00022989"/>
    </source>
</evidence>
<dbReference type="AlphaFoldDB" id="A0A378XHC4"/>
<feature type="compositionally biased region" description="Basic and acidic residues" evidence="9">
    <location>
        <begin position="485"/>
        <end position="522"/>
    </location>
</feature>
<keyword evidence="8" id="KW-0175">Coiled coil</keyword>
<dbReference type="GO" id="GO:0005886">
    <property type="term" value="C:plasma membrane"/>
    <property type="evidence" value="ECO:0007669"/>
    <property type="project" value="UniProtKB-SubCell"/>
</dbReference>
<comment type="subcellular location">
    <subcellularLocation>
        <location evidence="1">Cell membrane</location>
        <topology evidence="1">Single-pass membrane protein</topology>
    </subcellularLocation>
</comment>
<dbReference type="InterPro" id="IPR006665">
    <property type="entry name" value="OmpA-like"/>
</dbReference>
<dbReference type="Pfam" id="PF00691">
    <property type="entry name" value="OmpA"/>
    <property type="match status" value="1"/>
</dbReference>
<dbReference type="SUPFAM" id="SSF103088">
    <property type="entry name" value="OmpA-like"/>
    <property type="match status" value="1"/>
</dbReference>
<dbReference type="InterPro" id="IPR025713">
    <property type="entry name" value="MotB-like_N_dom"/>
</dbReference>
<feature type="compositionally biased region" description="Low complexity" evidence="9">
    <location>
        <begin position="460"/>
        <end position="474"/>
    </location>
</feature>
<dbReference type="NCBIfam" id="NF006548">
    <property type="entry name" value="PRK09041.1"/>
    <property type="match status" value="1"/>
</dbReference>
<organism evidence="12 13">
    <name type="scientific">Oligella ureolytica</name>
    <dbReference type="NCBI Taxonomy" id="90244"/>
    <lineage>
        <taxon>Bacteria</taxon>
        <taxon>Pseudomonadati</taxon>
        <taxon>Pseudomonadota</taxon>
        <taxon>Betaproteobacteria</taxon>
        <taxon>Burkholderiales</taxon>
        <taxon>Alcaligenaceae</taxon>
        <taxon>Oligella</taxon>
    </lineage>
</organism>
<evidence type="ECO:0000256" key="1">
    <source>
        <dbReference type="ARBA" id="ARBA00004162"/>
    </source>
</evidence>
<protein>
    <submittedName>
        <fullName evidence="12">Chemotaxis protein MotB</fullName>
    </submittedName>
    <submittedName>
        <fullName evidence="11">Flagellar motor protein MotB</fullName>
    </submittedName>
</protein>
<keyword evidence="14" id="KW-1185">Reference proteome</keyword>
<dbReference type="Proteomes" id="UP000254603">
    <property type="component" value="Unassembled WGS sequence"/>
</dbReference>
<dbReference type="Gene3D" id="3.30.1330.60">
    <property type="entry name" value="OmpA-like domain"/>
    <property type="match status" value="1"/>
</dbReference>
<dbReference type="Proteomes" id="UP000594903">
    <property type="component" value="Chromosome"/>
</dbReference>
<reference evidence="11 14" key="2">
    <citation type="submission" date="2020-12" db="EMBL/GenBank/DDBJ databases">
        <title>FDA dAtabase for Regulatory Grade micrObial Sequences (FDA-ARGOS): Supporting development and validation of Infectious Disease Dx tests.</title>
        <authorList>
            <person name="Sproer C."/>
            <person name="Gronow S."/>
            <person name="Severitt S."/>
            <person name="Schroder I."/>
            <person name="Tallon L."/>
            <person name="Sadzewicz L."/>
            <person name="Zhao X."/>
            <person name="Boylan J."/>
            <person name="Ott S."/>
            <person name="Bowen H."/>
            <person name="Vavikolanu K."/>
            <person name="Mehta A."/>
            <person name="Aluvathingal J."/>
            <person name="Nadendla S."/>
            <person name="Lowell S."/>
            <person name="Myers T."/>
            <person name="Yan Y."/>
            <person name="Sichtig H."/>
        </authorList>
    </citation>
    <scope>NUCLEOTIDE SEQUENCE [LARGE SCALE GENOMIC DNA]</scope>
    <source>
        <strain evidence="11 14">FDAARGOS_872</strain>
    </source>
</reference>
<feature type="domain" description="OmpA-like" evidence="10">
    <location>
        <begin position="154"/>
        <end position="274"/>
    </location>
</feature>
<reference evidence="12 13" key="1">
    <citation type="submission" date="2018-06" db="EMBL/GenBank/DDBJ databases">
        <authorList>
            <consortium name="Pathogen Informatics"/>
            <person name="Doyle S."/>
        </authorList>
    </citation>
    <scope>NUCLEOTIDE SEQUENCE [LARGE SCALE GENOMIC DNA]</scope>
    <source>
        <strain evidence="12 13">NCTC11997</strain>
    </source>
</reference>
<evidence type="ECO:0000256" key="4">
    <source>
        <dbReference type="ARBA" id="ARBA00022692"/>
    </source>
</evidence>
<dbReference type="EMBL" id="UGSB01000001">
    <property type="protein sequence ID" value="SUA54783.1"/>
    <property type="molecule type" value="Genomic_DNA"/>
</dbReference>
<keyword evidence="11" id="KW-0969">Cilium</keyword>
<feature type="region of interest" description="Disordered" evidence="9">
    <location>
        <begin position="446"/>
        <end position="522"/>
    </location>
</feature>
<keyword evidence="5" id="KW-1133">Transmembrane helix</keyword>
<evidence type="ECO:0000256" key="9">
    <source>
        <dbReference type="SAM" id="MobiDB-lite"/>
    </source>
</evidence>
<evidence type="ECO:0000256" key="7">
    <source>
        <dbReference type="PROSITE-ProRule" id="PRU00473"/>
    </source>
</evidence>
<evidence type="ECO:0000259" key="10">
    <source>
        <dbReference type="PROSITE" id="PS51123"/>
    </source>
</evidence>
<keyword evidence="11" id="KW-0966">Cell projection</keyword>
<evidence type="ECO:0000256" key="8">
    <source>
        <dbReference type="SAM" id="Coils"/>
    </source>
</evidence>
<evidence type="ECO:0000313" key="14">
    <source>
        <dbReference type="Proteomes" id="UP000594903"/>
    </source>
</evidence>
<dbReference type="EMBL" id="CP065725">
    <property type="protein sequence ID" value="QPT39095.1"/>
    <property type="molecule type" value="Genomic_DNA"/>
</dbReference>
<keyword evidence="11" id="KW-0282">Flagellum</keyword>
<accession>A0A378XHC4</accession>
<proteinExistence type="inferred from homology"/>
<dbReference type="PROSITE" id="PS51123">
    <property type="entry name" value="OMPA_2"/>
    <property type="match status" value="1"/>
</dbReference>
<evidence type="ECO:0000256" key="3">
    <source>
        <dbReference type="ARBA" id="ARBA00022475"/>
    </source>
</evidence>
<dbReference type="STRING" id="1122619.GCA_000373745_00825"/>
<dbReference type="InterPro" id="IPR036737">
    <property type="entry name" value="OmpA-like_sf"/>
</dbReference>
<evidence type="ECO:0000256" key="2">
    <source>
        <dbReference type="ARBA" id="ARBA00008914"/>
    </source>
</evidence>
<dbReference type="PANTHER" id="PTHR30329">
    <property type="entry name" value="STATOR ELEMENT OF FLAGELLAR MOTOR COMPLEX"/>
    <property type="match status" value="1"/>
</dbReference>
<evidence type="ECO:0000313" key="11">
    <source>
        <dbReference type="EMBL" id="QPT39095.1"/>
    </source>
</evidence>
<dbReference type="PANTHER" id="PTHR30329:SF21">
    <property type="entry name" value="LIPOPROTEIN YIAD-RELATED"/>
    <property type="match status" value="1"/>
</dbReference>
<dbReference type="OrthoDB" id="9809186at2"/>
<dbReference type="RefSeq" id="WP_018574006.1">
    <property type="nucleotide sequence ID" value="NZ_CP065725.1"/>
</dbReference>
<gene>
    <name evidence="12" type="primary">motB</name>
    <name evidence="11" type="ORF">I6G29_07780</name>
    <name evidence="12" type="ORF">NCTC11997_01617</name>
</gene>